<feature type="region of interest" description="Disordered" evidence="1">
    <location>
        <begin position="194"/>
        <end position="252"/>
    </location>
</feature>
<dbReference type="Proteomes" id="UP000245119">
    <property type="component" value="Linkage Group LG1"/>
</dbReference>
<dbReference type="EMBL" id="PZQS01000001">
    <property type="protein sequence ID" value="PVD39026.1"/>
    <property type="molecule type" value="Genomic_DNA"/>
</dbReference>
<dbReference type="AlphaFoldDB" id="A0A2T7Q021"/>
<organism evidence="3 4">
    <name type="scientific">Pomacea canaliculata</name>
    <name type="common">Golden apple snail</name>
    <dbReference type="NCBI Taxonomy" id="400727"/>
    <lineage>
        <taxon>Eukaryota</taxon>
        <taxon>Metazoa</taxon>
        <taxon>Spiralia</taxon>
        <taxon>Lophotrochozoa</taxon>
        <taxon>Mollusca</taxon>
        <taxon>Gastropoda</taxon>
        <taxon>Caenogastropoda</taxon>
        <taxon>Architaenioglossa</taxon>
        <taxon>Ampullarioidea</taxon>
        <taxon>Ampullariidae</taxon>
        <taxon>Pomacea</taxon>
    </lineage>
</organism>
<evidence type="ECO:0000313" key="4">
    <source>
        <dbReference type="Proteomes" id="UP000245119"/>
    </source>
</evidence>
<sequence length="252" mass="27785">MPTPSDEASTWRSRSFLYRASLVALMAGIPVHLVAILLPFWLEFQHKQQQEERVVSASFGLWQVCLLSQCYSVNSIETRPVGAWLVSVKILMLGAFLLHSMAVVAGTLQNFMSRRRIRQWSSVLCQRLVHRDSEVTEDVGFLAGFFGQAAHIVFILCVKEELSDSAKLSWGFGFGFLATGTAAVSSLAMTKAHSRPLPRLQPPSASEERQTADVPLSNVDTARGAASSPRASGQPQPRAPRDRRSREAVGYL</sequence>
<gene>
    <name evidence="3" type="ORF">C0Q70_01653</name>
</gene>
<evidence type="ECO:0000256" key="2">
    <source>
        <dbReference type="SAM" id="Phobius"/>
    </source>
</evidence>
<reference evidence="3 4" key="1">
    <citation type="submission" date="2018-04" db="EMBL/GenBank/DDBJ databases">
        <title>The genome of golden apple snail Pomacea canaliculata provides insight into stress tolerance and invasive adaptation.</title>
        <authorList>
            <person name="Liu C."/>
            <person name="Liu B."/>
            <person name="Ren Y."/>
            <person name="Zhang Y."/>
            <person name="Wang H."/>
            <person name="Li S."/>
            <person name="Jiang F."/>
            <person name="Yin L."/>
            <person name="Zhang G."/>
            <person name="Qian W."/>
            <person name="Fan W."/>
        </authorList>
    </citation>
    <scope>NUCLEOTIDE SEQUENCE [LARGE SCALE GENOMIC DNA]</scope>
    <source>
        <strain evidence="3">SZHN2017</strain>
        <tissue evidence="3">Muscle</tissue>
    </source>
</reference>
<keyword evidence="2" id="KW-0472">Membrane</keyword>
<feature type="transmembrane region" description="Helical" evidence="2">
    <location>
        <begin position="20"/>
        <end position="42"/>
    </location>
</feature>
<dbReference type="OrthoDB" id="6108059at2759"/>
<evidence type="ECO:0000256" key="1">
    <source>
        <dbReference type="SAM" id="MobiDB-lite"/>
    </source>
</evidence>
<dbReference type="Gene3D" id="1.20.140.150">
    <property type="match status" value="1"/>
</dbReference>
<evidence type="ECO:0000313" key="3">
    <source>
        <dbReference type="EMBL" id="PVD39026.1"/>
    </source>
</evidence>
<keyword evidence="2" id="KW-0812">Transmembrane</keyword>
<dbReference type="OMA" id="AKIRWIR"/>
<keyword evidence="4" id="KW-1185">Reference proteome</keyword>
<feature type="transmembrane region" description="Helical" evidence="2">
    <location>
        <begin position="86"/>
        <end position="108"/>
    </location>
</feature>
<feature type="transmembrane region" description="Helical" evidence="2">
    <location>
        <begin position="54"/>
        <end position="74"/>
    </location>
</feature>
<feature type="compositionally biased region" description="Low complexity" evidence="1">
    <location>
        <begin position="222"/>
        <end position="236"/>
    </location>
</feature>
<feature type="compositionally biased region" description="Basic and acidic residues" evidence="1">
    <location>
        <begin position="239"/>
        <end position="252"/>
    </location>
</feature>
<proteinExistence type="predicted"/>
<protein>
    <submittedName>
        <fullName evidence="3">Uncharacterized protein</fullName>
    </submittedName>
</protein>
<name>A0A2T7Q021_POMCA</name>
<accession>A0A2T7Q021</accession>
<feature type="transmembrane region" description="Helical" evidence="2">
    <location>
        <begin position="168"/>
        <end position="189"/>
    </location>
</feature>
<comment type="caution">
    <text evidence="3">The sequence shown here is derived from an EMBL/GenBank/DDBJ whole genome shotgun (WGS) entry which is preliminary data.</text>
</comment>
<feature type="transmembrane region" description="Helical" evidence="2">
    <location>
        <begin position="139"/>
        <end position="156"/>
    </location>
</feature>
<keyword evidence="2" id="KW-1133">Transmembrane helix</keyword>